<name>A0A4C1YF42_EUMVA</name>
<comment type="caution">
    <text evidence="1">The sequence shown here is derived from an EMBL/GenBank/DDBJ whole genome shotgun (WGS) entry which is preliminary data.</text>
</comment>
<dbReference type="Proteomes" id="UP000299102">
    <property type="component" value="Unassembled WGS sequence"/>
</dbReference>
<accession>A0A4C1YF42</accession>
<protein>
    <submittedName>
        <fullName evidence="1">Uncharacterized protein</fullName>
    </submittedName>
</protein>
<sequence>MYQRPRTPAGGPWHRDDAICIERLKRVNLVLTRAAPAFARLSFTCAVTCAKGSYDDGGVARAARSRSAGASVANSLTPEITFSLIYARSTNPPTTDRRDNGAAIRRQRLSLFSHSAS</sequence>
<proteinExistence type="predicted"/>
<keyword evidence="2" id="KW-1185">Reference proteome</keyword>
<reference evidence="1 2" key="1">
    <citation type="journal article" date="2019" name="Commun. Biol.">
        <title>The bagworm genome reveals a unique fibroin gene that provides high tensile strength.</title>
        <authorList>
            <person name="Kono N."/>
            <person name="Nakamura H."/>
            <person name="Ohtoshi R."/>
            <person name="Tomita M."/>
            <person name="Numata K."/>
            <person name="Arakawa K."/>
        </authorList>
    </citation>
    <scope>NUCLEOTIDE SEQUENCE [LARGE SCALE GENOMIC DNA]</scope>
</reference>
<organism evidence="1 2">
    <name type="scientific">Eumeta variegata</name>
    <name type="common">Bagworm moth</name>
    <name type="synonym">Eumeta japonica</name>
    <dbReference type="NCBI Taxonomy" id="151549"/>
    <lineage>
        <taxon>Eukaryota</taxon>
        <taxon>Metazoa</taxon>
        <taxon>Ecdysozoa</taxon>
        <taxon>Arthropoda</taxon>
        <taxon>Hexapoda</taxon>
        <taxon>Insecta</taxon>
        <taxon>Pterygota</taxon>
        <taxon>Neoptera</taxon>
        <taxon>Endopterygota</taxon>
        <taxon>Lepidoptera</taxon>
        <taxon>Glossata</taxon>
        <taxon>Ditrysia</taxon>
        <taxon>Tineoidea</taxon>
        <taxon>Psychidae</taxon>
        <taxon>Oiketicinae</taxon>
        <taxon>Eumeta</taxon>
    </lineage>
</organism>
<dbReference type="AlphaFoldDB" id="A0A4C1YF42"/>
<dbReference type="EMBL" id="BGZK01001220">
    <property type="protein sequence ID" value="GBP74746.1"/>
    <property type="molecule type" value="Genomic_DNA"/>
</dbReference>
<evidence type="ECO:0000313" key="1">
    <source>
        <dbReference type="EMBL" id="GBP74746.1"/>
    </source>
</evidence>
<evidence type="ECO:0000313" key="2">
    <source>
        <dbReference type="Proteomes" id="UP000299102"/>
    </source>
</evidence>
<gene>
    <name evidence="1" type="ORF">EVAR_59641_1</name>
</gene>